<protein>
    <submittedName>
        <fullName evidence="3">Uncharacterized protein</fullName>
    </submittedName>
</protein>
<dbReference type="InParanoid" id="G1Q0E4"/>
<keyword evidence="2" id="KW-1133">Transmembrane helix</keyword>
<dbReference type="OMA" id="KTAPDHE"/>
<dbReference type="AlphaFoldDB" id="G1Q0E4"/>
<dbReference type="Proteomes" id="UP000001074">
    <property type="component" value="Unassembled WGS sequence"/>
</dbReference>
<dbReference type="GeneID" id="102421195"/>
<dbReference type="KEGG" id="mlf:102421195"/>
<feature type="compositionally biased region" description="Basic and acidic residues" evidence="1">
    <location>
        <begin position="100"/>
        <end position="117"/>
    </location>
</feature>
<keyword evidence="2" id="KW-0812">Transmembrane</keyword>
<dbReference type="RefSeq" id="XP_014319611.1">
    <property type="nucleotide sequence ID" value="XM_014464125.2"/>
</dbReference>
<keyword evidence="4" id="KW-1185">Reference proteome</keyword>
<reference evidence="3 4" key="1">
    <citation type="journal article" date="2011" name="Nature">
        <title>A high-resolution map of human evolutionary constraint using 29 mammals.</title>
        <authorList>
            <person name="Lindblad-Toh K."/>
            <person name="Garber M."/>
            <person name="Zuk O."/>
            <person name="Lin M.F."/>
            <person name="Parker B.J."/>
            <person name="Washietl S."/>
            <person name="Kheradpour P."/>
            <person name="Ernst J."/>
            <person name="Jordan G."/>
            <person name="Mauceli E."/>
            <person name="Ward L.D."/>
            <person name="Lowe C.B."/>
            <person name="Holloway A.K."/>
            <person name="Clamp M."/>
            <person name="Gnerre S."/>
            <person name="Alfoldi J."/>
            <person name="Beal K."/>
            <person name="Chang J."/>
            <person name="Clawson H."/>
            <person name="Cuff J."/>
            <person name="Di Palma F."/>
            <person name="Fitzgerald S."/>
            <person name="Flicek P."/>
            <person name="Guttman M."/>
            <person name="Hubisz M.J."/>
            <person name="Jaffe D.B."/>
            <person name="Jungreis I."/>
            <person name="Kent W.J."/>
            <person name="Kostka D."/>
            <person name="Lara M."/>
            <person name="Martins A.L."/>
            <person name="Massingham T."/>
            <person name="Moltke I."/>
            <person name="Raney B.J."/>
            <person name="Rasmussen M.D."/>
            <person name="Robinson J."/>
            <person name="Stark A."/>
            <person name="Vilella A.J."/>
            <person name="Wen J."/>
            <person name="Xie X."/>
            <person name="Zody M.C."/>
            <person name="Baldwin J."/>
            <person name="Bloom T."/>
            <person name="Chin C.W."/>
            <person name="Heiman D."/>
            <person name="Nicol R."/>
            <person name="Nusbaum C."/>
            <person name="Young S."/>
            <person name="Wilkinson J."/>
            <person name="Worley K.C."/>
            <person name="Kovar C.L."/>
            <person name="Muzny D.M."/>
            <person name="Gibbs R.A."/>
            <person name="Cree A."/>
            <person name="Dihn H.H."/>
            <person name="Fowler G."/>
            <person name="Jhangiani S."/>
            <person name="Joshi V."/>
            <person name="Lee S."/>
            <person name="Lewis L.R."/>
            <person name="Nazareth L.V."/>
            <person name="Okwuonu G."/>
            <person name="Santibanez J."/>
            <person name="Warren W.C."/>
            <person name="Mardis E.R."/>
            <person name="Weinstock G.M."/>
            <person name="Wilson R.K."/>
            <person name="Delehaunty K."/>
            <person name="Dooling D."/>
            <person name="Fronik C."/>
            <person name="Fulton L."/>
            <person name="Fulton B."/>
            <person name="Graves T."/>
            <person name="Minx P."/>
            <person name="Sodergren E."/>
            <person name="Birney E."/>
            <person name="Margulies E.H."/>
            <person name="Herrero J."/>
            <person name="Green E.D."/>
            <person name="Haussler D."/>
            <person name="Siepel A."/>
            <person name="Goldman N."/>
            <person name="Pollard K.S."/>
            <person name="Pedersen J.S."/>
            <person name="Lander E.S."/>
            <person name="Kellis M."/>
        </authorList>
    </citation>
    <scope>NUCLEOTIDE SEQUENCE [LARGE SCALE GENOMIC DNA]</scope>
</reference>
<evidence type="ECO:0000313" key="4">
    <source>
        <dbReference type="Proteomes" id="UP000001074"/>
    </source>
</evidence>
<dbReference type="GeneTree" id="ENSGT00500000045764"/>
<dbReference type="OrthoDB" id="9750822at2759"/>
<evidence type="ECO:0000256" key="2">
    <source>
        <dbReference type="SAM" id="Phobius"/>
    </source>
</evidence>
<dbReference type="EMBL" id="AAPE02036775">
    <property type="status" value="NOT_ANNOTATED_CDS"/>
    <property type="molecule type" value="Genomic_DNA"/>
</dbReference>
<evidence type="ECO:0000313" key="3">
    <source>
        <dbReference type="Ensembl" id="ENSMLUP00000017176.1"/>
    </source>
</evidence>
<feature type="compositionally biased region" description="Basic residues" evidence="1">
    <location>
        <begin position="75"/>
        <end position="84"/>
    </location>
</feature>
<organism evidence="3 4">
    <name type="scientific">Myotis lucifugus</name>
    <name type="common">Little brown bat</name>
    <dbReference type="NCBI Taxonomy" id="59463"/>
    <lineage>
        <taxon>Eukaryota</taxon>
        <taxon>Metazoa</taxon>
        <taxon>Chordata</taxon>
        <taxon>Craniata</taxon>
        <taxon>Vertebrata</taxon>
        <taxon>Euteleostomi</taxon>
        <taxon>Mammalia</taxon>
        <taxon>Eutheria</taxon>
        <taxon>Laurasiatheria</taxon>
        <taxon>Chiroptera</taxon>
        <taxon>Yangochiroptera</taxon>
        <taxon>Vespertilionidae</taxon>
        <taxon>Myotis</taxon>
    </lineage>
</organism>
<keyword evidence="2" id="KW-0472">Membrane</keyword>
<feature type="region of interest" description="Disordered" evidence="1">
    <location>
        <begin position="75"/>
        <end position="176"/>
    </location>
</feature>
<dbReference type="Ensembl" id="ENSMLUT00000028615.1">
    <property type="protein sequence ID" value="ENSMLUP00000017176.1"/>
    <property type="gene ID" value="ENSMLUG00000028528.1"/>
</dbReference>
<dbReference type="HOGENOM" id="CLU_081610_0_0_1"/>
<reference evidence="3" key="3">
    <citation type="submission" date="2025-09" db="UniProtKB">
        <authorList>
            <consortium name="Ensembl"/>
        </authorList>
    </citation>
    <scope>IDENTIFICATION</scope>
</reference>
<dbReference type="FunCoup" id="G1Q0E4">
    <property type="interactions" value="1"/>
</dbReference>
<reference evidence="3" key="2">
    <citation type="submission" date="2025-08" db="UniProtKB">
        <authorList>
            <consortium name="Ensembl"/>
        </authorList>
    </citation>
    <scope>IDENTIFICATION</scope>
</reference>
<feature type="transmembrane region" description="Helical" evidence="2">
    <location>
        <begin position="12"/>
        <end position="32"/>
    </location>
</feature>
<name>G1Q0E4_MYOLU</name>
<sequence>MVFGICCQKERLYRALYVVQIFILAGMVYYYFQESVGKTAPDHAIAGESSPPIGETLRPLWGLMDKCYPAAIQRRRVRSGKKQASKATAPETPGGLNDAAPKETDILSQGEKDREGQGRVPGQGAASPTPAGKEVAEEKEVAGSPGWEGDKKVPKELALPPAGASGVQSQKERPGGWAPQLLRKLWLGWFPVSDSPDTQEHE</sequence>
<evidence type="ECO:0000256" key="1">
    <source>
        <dbReference type="SAM" id="MobiDB-lite"/>
    </source>
</evidence>
<dbReference type="eggNOG" id="ENOG502TH48">
    <property type="taxonomic scope" value="Eukaryota"/>
</dbReference>
<gene>
    <name evidence="3" type="primary">LOC102421195</name>
</gene>
<proteinExistence type="predicted"/>
<accession>G1Q0E4</accession>